<keyword evidence="1 5" id="KW-0723">Serine/threonine-protein kinase</keyword>
<evidence type="ECO:0000256" key="1">
    <source>
        <dbReference type="ARBA" id="ARBA00022527"/>
    </source>
</evidence>
<dbReference type="PATRIC" id="fig|220754.4.peg.2718"/>
<dbReference type="EC" id="2.7.4.27" evidence="5"/>
<evidence type="ECO:0000256" key="2">
    <source>
        <dbReference type="ARBA" id="ARBA00022679"/>
    </source>
</evidence>
<dbReference type="Pfam" id="PF03618">
    <property type="entry name" value="Kinase-PPPase"/>
    <property type="match status" value="1"/>
</dbReference>
<dbReference type="GO" id="GO:0043531">
    <property type="term" value="F:ADP binding"/>
    <property type="evidence" value="ECO:0007669"/>
    <property type="project" value="UniProtKB-UniRule"/>
</dbReference>
<dbReference type="EMBL" id="JXRR01000017">
    <property type="protein sequence ID" value="KIL46027.1"/>
    <property type="molecule type" value="Genomic_DNA"/>
</dbReference>
<evidence type="ECO:0000313" key="6">
    <source>
        <dbReference type="EMBL" id="KIL46027.1"/>
    </source>
</evidence>
<keyword evidence="2 5" id="KW-0808">Transferase</keyword>
<dbReference type="NCBIfam" id="NF003742">
    <property type="entry name" value="PRK05339.1"/>
    <property type="match status" value="1"/>
</dbReference>
<dbReference type="InterPro" id="IPR005177">
    <property type="entry name" value="Kinase-pyrophosphorylase"/>
</dbReference>
<protein>
    <recommendedName>
        <fullName evidence="5">Putative pyruvate, phosphate dikinase regulatory protein</fullName>
        <shortName evidence="5">PPDK regulatory protein</shortName>
        <ecNumber evidence="5">2.7.11.32</ecNumber>
        <ecNumber evidence="5">2.7.4.27</ecNumber>
    </recommendedName>
</protein>
<keyword evidence="7" id="KW-1185">Reference proteome</keyword>
<comment type="similarity">
    <text evidence="5">Belongs to the pyruvate, phosphate/water dikinase regulatory protein family. PDRP subfamily.</text>
</comment>
<evidence type="ECO:0000256" key="3">
    <source>
        <dbReference type="ARBA" id="ARBA00022741"/>
    </source>
</evidence>
<accession>A0A0C2VAT4</accession>
<dbReference type="HAMAP" id="MF_00921">
    <property type="entry name" value="PDRP"/>
    <property type="match status" value="1"/>
</dbReference>
<sequence length="274" mass="30908">MGGVKMNEINVYVVSDSVGETAELVAKACVSQFRQSRKSIIIKRFPYVEEAANVDEVIALAKEDEGIIVYTLVRPEIRTYIQEQIKRFNITAHDVVGPIIASLQSASDELPINEPGMVHELDEDYFKKIEAIEFAVKYDDGRDPRGILKADIVLVGVSRTSKTPLSQYLAHKRLKVANVPLVPEIEPPAELFKVNPSKCYGLKIRPEKLNYIRKERLIALGLNDDATYAKMERIQEEMEHFESIVKKINCPVIDVTNKAVEETANIILNDILNK</sequence>
<proteinExistence type="inferred from homology"/>
<gene>
    <name evidence="6" type="ORF">KR50_27020</name>
</gene>
<comment type="catalytic activity">
    <reaction evidence="5">
        <text>N(tele)-phospho-L-histidyl/L-threonyl-[pyruvate, phosphate dikinase] + ADP = N(tele)-phospho-L-histidyl/O-phospho-L-threonyl-[pyruvate, phosphate dikinase] + AMP + H(+)</text>
        <dbReference type="Rhea" id="RHEA:43692"/>
        <dbReference type="Rhea" id="RHEA-COMP:10650"/>
        <dbReference type="Rhea" id="RHEA-COMP:10651"/>
        <dbReference type="ChEBI" id="CHEBI:15378"/>
        <dbReference type="ChEBI" id="CHEBI:30013"/>
        <dbReference type="ChEBI" id="CHEBI:61977"/>
        <dbReference type="ChEBI" id="CHEBI:83586"/>
        <dbReference type="ChEBI" id="CHEBI:456215"/>
        <dbReference type="ChEBI" id="CHEBI:456216"/>
        <dbReference type="EC" id="2.7.11.32"/>
    </reaction>
</comment>
<comment type="catalytic activity">
    <reaction evidence="5">
        <text>N(tele)-phospho-L-histidyl/O-phospho-L-threonyl-[pyruvate, phosphate dikinase] + phosphate + H(+) = N(tele)-phospho-L-histidyl/L-threonyl-[pyruvate, phosphate dikinase] + diphosphate</text>
        <dbReference type="Rhea" id="RHEA:43696"/>
        <dbReference type="Rhea" id="RHEA-COMP:10650"/>
        <dbReference type="Rhea" id="RHEA-COMP:10651"/>
        <dbReference type="ChEBI" id="CHEBI:15378"/>
        <dbReference type="ChEBI" id="CHEBI:30013"/>
        <dbReference type="ChEBI" id="CHEBI:33019"/>
        <dbReference type="ChEBI" id="CHEBI:43474"/>
        <dbReference type="ChEBI" id="CHEBI:61977"/>
        <dbReference type="ChEBI" id="CHEBI:83586"/>
        <dbReference type="EC" id="2.7.4.27"/>
    </reaction>
</comment>
<keyword evidence="4 5" id="KW-0418">Kinase</keyword>
<dbReference type="EC" id="2.7.11.32" evidence="5"/>
<feature type="binding site" evidence="5">
    <location>
        <begin position="156"/>
        <end position="163"/>
    </location>
    <ligand>
        <name>ADP</name>
        <dbReference type="ChEBI" id="CHEBI:456216"/>
    </ligand>
</feature>
<dbReference type="AlphaFoldDB" id="A0A0C2VAT4"/>
<dbReference type="InterPro" id="IPR026565">
    <property type="entry name" value="PPDK_reg"/>
</dbReference>
<dbReference type="Proteomes" id="UP000031972">
    <property type="component" value="Unassembled WGS sequence"/>
</dbReference>
<dbReference type="GO" id="GO:0016776">
    <property type="term" value="F:phosphotransferase activity, phosphate group as acceptor"/>
    <property type="evidence" value="ECO:0007669"/>
    <property type="project" value="UniProtKB-UniRule"/>
</dbReference>
<evidence type="ECO:0000256" key="5">
    <source>
        <dbReference type="HAMAP-Rule" id="MF_00921"/>
    </source>
</evidence>
<keyword evidence="3 5" id="KW-0547">Nucleotide-binding</keyword>
<evidence type="ECO:0000256" key="4">
    <source>
        <dbReference type="ARBA" id="ARBA00022777"/>
    </source>
</evidence>
<comment type="caution">
    <text evidence="6">The sequence shown here is derived from an EMBL/GenBank/DDBJ whole genome shotgun (WGS) entry which is preliminary data.</text>
</comment>
<reference evidence="6 7" key="1">
    <citation type="submission" date="2015-01" db="EMBL/GenBank/DDBJ databases">
        <title>Jeotgalibacillus campisalis genome sequencing.</title>
        <authorList>
            <person name="Goh K.M."/>
            <person name="Chan K.-G."/>
            <person name="Yaakop A.S."/>
            <person name="Ee R."/>
            <person name="Gan H.M."/>
            <person name="Chan C.S."/>
        </authorList>
    </citation>
    <scope>NUCLEOTIDE SEQUENCE [LARGE SCALE GENOMIC DNA]</scope>
    <source>
        <strain evidence="6 7">SF-57</strain>
    </source>
</reference>
<dbReference type="PANTHER" id="PTHR31756">
    <property type="entry name" value="PYRUVATE, PHOSPHATE DIKINASE REGULATORY PROTEIN 1, CHLOROPLASTIC"/>
    <property type="match status" value="1"/>
</dbReference>
<organism evidence="6 7">
    <name type="scientific">Jeotgalibacillus campisalis</name>
    <dbReference type="NCBI Taxonomy" id="220754"/>
    <lineage>
        <taxon>Bacteria</taxon>
        <taxon>Bacillati</taxon>
        <taxon>Bacillota</taxon>
        <taxon>Bacilli</taxon>
        <taxon>Bacillales</taxon>
        <taxon>Caryophanaceae</taxon>
        <taxon>Jeotgalibacillus</taxon>
    </lineage>
</organism>
<dbReference type="GO" id="GO:0004674">
    <property type="term" value="F:protein serine/threonine kinase activity"/>
    <property type="evidence" value="ECO:0007669"/>
    <property type="project" value="UniProtKB-UniRule"/>
</dbReference>
<evidence type="ECO:0000313" key="7">
    <source>
        <dbReference type="Proteomes" id="UP000031972"/>
    </source>
</evidence>
<name>A0A0C2VAT4_9BACL</name>
<dbReference type="GO" id="GO:0005524">
    <property type="term" value="F:ATP binding"/>
    <property type="evidence" value="ECO:0007669"/>
    <property type="project" value="InterPro"/>
</dbReference>
<comment type="function">
    <text evidence="5">Bifunctional serine/threonine kinase and phosphorylase involved in the regulation of the pyruvate, phosphate dikinase (PPDK) by catalyzing its phosphorylation/dephosphorylation.</text>
</comment>
<dbReference type="PANTHER" id="PTHR31756:SF3">
    <property type="entry name" value="PYRUVATE, PHOSPHATE DIKINASE REGULATORY PROTEIN 1, CHLOROPLASTIC"/>
    <property type="match status" value="1"/>
</dbReference>